<name>A0A9P9AHS4_9HYPO</name>
<dbReference type="Pfam" id="PF13391">
    <property type="entry name" value="HNH_2"/>
    <property type="match status" value="1"/>
</dbReference>
<comment type="caution">
    <text evidence="3">The sequence shown here is derived from an EMBL/GenBank/DDBJ whole genome shotgun (WGS) entry which is preliminary data.</text>
</comment>
<dbReference type="AlphaFoldDB" id="A0A9P9AHS4"/>
<dbReference type="EMBL" id="JAGPYM010000073">
    <property type="protein sequence ID" value="KAH6869405.1"/>
    <property type="molecule type" value="Genomic_DNA"/>
</dbReference>
<feature type="compositionally biased region" description="Polar residues" evidence="1">
    <location>
        <begin position="130"/>
        <end position="145"/>
    </location>
</feature>
<reference evidence="3 4" key="1">
    <citation type="journal article" date="2021" name="Nat. Commun.">
        <title>Genetic determinants of endophytism in the Arabidopsis root mycobiome.</title>
        <authorList>
            <person name="Mesny F."/>
            <person name="Miyauchi S."/>
            <person name="Thiergart T."/>
            <person name="Pickel B."/>
            <person name="Atanasova L."/>
            <person name="Karlsson M."/>
            <person name="Huettel B."/>
            <person name="Barry K.W."/>
            <person name="Haridas S."/>
            <person name="Chen C."/>
            <person name="Bauer D."/>
            <person name="Andreopoulos W."/>
            <person name="Pangilinan J."/>
            <person name="LaButti K."/>
            <person name="Riley R."/>
            <person name="Lipzen A."/>
            <person name="Clum A."/>
            <person name="Drula E."/>
            <person name="Henrissat B."/>
            <person name="Kohler A."/>
            <person name="Grigoriev I.V."/>
            <person name="Martin F.M."/>
            <person name="Hacquard S."/>
        </authorList>
    </citation>
    <scope>NUCLEOTIDE SEQUENCE [LARGE SCALE GENOMIC DNA]</scope>
    <source>
        <strain evidence="3 4">MPI-CAGE-CH-0241</strain>
    </source>
</reference>
<dbReference type="InterPro" id="IPR003615">
    <property type="entry name" value="HNH_nuc"/>
</dbReference>
<feature type="region of interest" description="Disordered" evidence="1">
    <location>
        <begin position="130"/>
        <end position="157"/>
    </location>
</feature>
<evidence type="ECO:0000313" key="3">
    <source>
        <dbReference type="EMBL" id="KAH6869405.1"/>
    </source>
</evidence>
<dbReference type="OrthoDB" id="2104739at2759"/>
<feature type="domain" description="HNH nuclease" evidence="2">
    <location>
        <begin position="212"/>
        <end position="290"/>
    </location>
</feature>
<evidence type="ECO:0000256" key="1">
    <source>
        <dbReference type="SAM" id="MobiDB-lite"/>
    </source>
</evidence>
<sequence length="392" mass="44281">MPPAEALHRHQSSLEGILDFSAQPPLTLAQRLSAGRRFNQLVNHFDAPDGSCKDYDRVKLVRLTYEYARSEESKGYFLRAFFESAGLPIDADQEDIDLTDADTQAKLRDSFVNFAEYLFENFFLPLKSSTKKTPQPSPASHSAVQRAQGGEGQHFLGTPERVSALRGACLLRDRHRCVISRKFDDREALRRMQDARRQGGVAQDDDGNPLVKGQGYDSLEVAHIMPHSLTQLNASKQLDPSKEAALAILNIFDSGAAFLVEGTEIDRPRNALTLTHRLHGFFGDFQIYFEPVDQELHTYRINTFIQDIMEYEFPITRTLYLTESRTIDPPSPRLLSIHNAIAHILHLSAAGEYIDRILQDLEEHGVREDGSTELDRFVKLRLNGWSVSEVNG</sequence>
<keyword evidence="4" id="KW-1185">Reference proteome</keyword>
<proteinExistence type="predicted"/>
<accession>A0A9P9AHS4</accession>
<organism evidence="3 4">
    <name type="scientific">Thelonectria olida</name>
    <dbReference type="NCBI Taxonomy" id="1576542"/>
    <lineage>
        <taxon>Eukaryota</taxon>
        <taxon>Fungi</taxon>
        <taxon>Dikarya</taxon>
        <taxon>Ascomycota</taxon>
        <taxon>Pezizomycotina</taxon>
        <taxon>Sordariomycetes</taxon>
        <taxon>Hypocreomycetidae</taxon>
        <taxon>Hypocreales</taxon>
        <taxon>Nectriaceae</taxon>
        <taxon>Thelonectria</taxon>
    </lineage>
</organism>
<protein>
    <recommendedName>
        <fullName evidence="2">HNH nuclease domain-containing protein</fullName>
    </recommendedName>
</protein>
<evidence type="ECO:0000259" key="2">
    <source>
        <dbReference type="Pfam" id="PF13391"/>
    </source>
</evidence>
<evidence type="ECO:0000313" key="4">
    <source>
        <dbReference type="Proteomes" id="UP000777438"/>
    </source>
</evidence>
<gene>
    <name evidence="3" type="ORF">B0T10DRAFT_594746</name>
</gene>
<dbReference type="Proteomes" id="UP000777438">
    <property type="component" value="Unassembled WGS sequence"/>
</dbReference>